<feature type="compositionally biased region" description="Low complexity" evidence="1">
    <location>
        <begin position="57"/>
        <end position="76"/>
    </location>
</feature>
<proteinExistence type="predicted"/>
<sequence>MTKMKRKSASRPRGDDSRRHTSTAENVEMGPIQKRKKKTTNDTKSEVSSSTAALLVSNESNSSSGSSSGRWYNSTRSDTSSTRIICKDDHMRIHESRFSPSKFLSISLNPLPPPQSTTYNFTASSSTFSVVMSCNASPLPDRPMGTTLGFLQGLSTTADSLNKFISIVDKNGYGELDLIHYSKDGRPFVNRLSLSPAKNAASEVTHYLAMIQSFDNDSAAAAITATTSGSTNSQNLHSGSEQPFSSSNEDSTDTSSSSSREKKREKSNNSASSNSSAIDDTDVTKLLSKIEPTSTSSDLDSSSSDGIEVGDGDIASYLANNSDGGSVDSVNSDDASHGKKGMATSSSKIDSAATTASTKYPLAAKFIAARVDLETARRAAYATAMGHNTGVLFSNRKQSTSSSGAAAGDASSTVSVTQTPSNSSSMTPPPSSPSPTSTPALPASSTTAMTTTTTTTTKTTTTTMKTTTTKTATAVAPAATATPQMADGDAVTWGAEIVSNLSSGIDAFLNFSRGAGAKYSLCLINSKGKIVHVNSSFVNLTGYRLEECEQKTIKDILWGPATDASSYQELWRQVSNNCVSNSCILVSYQKTGEGFLTKVGLYGVGEEYYCLYMEEVEVKTAEAAELEQGLKESANGNIIKIHLCHPLGDRTNCGQKGGGGQLAHLVEQERSGRMSS</sequence>
<evidence type="ECO:0000256" key="1">
    <source>
        <dbReference type="SAM" id="MobiDB-lite"/>
    </source>
</evidence>
<feature type="compositionally biased region" description="Polar residues" evidence="1">
    <location>
        <begin position="343"/>
        <end position="354"/>
    </location>
</feature>
<dbReference type="CDD" id="cd00130">
    <property type="entry name" value="PAS"/>
    <property type="match status" value="1"/>
</dbReference>
<feature type="compositionally biased region" description="Low complexity" evidence="1">
    <location>
        <begin position="293"/>
        <end position="305"/>
    </location>
</feature>
<dbReference type="AlphaFoldDB" id="A0A9W7LCW5"/>
<dbReference type="PROSITE" id="PS50112">
    <property type="entry name" value="PAS"/>
    <property type="match status" value="1"/>
</dbReference>
<feature type="region of interest" description="Disordered" evidence="1">
    <location>
        <begin position="291"/>
        <end position="354"/>
    </location>
</feature>
<name>A0A9W7LCW5_9STRA</name>
<feature type="compositionally biased region" description="Low complexity" evidence="1">
    <location>
        <begin position="245"/>
        <end position="258"/>
    </location>
</feature>
<dbReference type="Pfam" id="PF13426">
    <property type="entry name" value="PAS_9"/>
    <property type="match status" value="1"/>
</dbReference>
<dbReference type="Proteomes" id="UP001165065">
    <property type="component" value="Unassembled WGS sequence"/>
</dbReference>
<feature type="region of interest" description="Disordered" evidence="1">
    <location>
        <begin position="1"/>
        <end position="76"/>
    </location>
</feature>
<feature type="region of interest" description="Disordered" evidence="1">
    <location>
        <begin position="394"/>
        <end position="463"/>
    </location>
</feature>
<gene>
    <name evidence="3" type="ORF">TrCOL_g10293</name>
</gene>
<feature type="domain" description="PAS" evidence="2">
    <location>
        <begin position="523"/>
        <end position="547"/>
    </location>
</feature>
<protein>
    <recommendedName>
        <fullName evidence="2">PAS domain-containing protein</fullName>
    </recommendedName>
</protein>
<reference evidence="4" key="1">
    <citation type="journal article" date="2023" name="Commun. Biol.">
        <title>Genome analysis of Parmales, the sister group of diatoms, reveals the evolutionary specialization of diatoms from phago-mixotrophs to photoautotrophs.</title>
        <authorList>
            <person name="Ban H."/>
            <person name="Sato S."/>
            <person name="Yoshikawa S."/>
            <person name="Yamada K."/>
            <person name="Nakamura Y."/>
            <person name="Ichinomiya M."/>
            <person name="Sato N."/>
            <person name="Blanc-Mathieu R."/>
            <person name="Endo H."/>
            <person name="Kuwata A."/>
            <person name="Ogata H."/>
        </authorList>
    </citation>
    <scope>NUCLEOTIDE SEQUENCE [LARGE SCALE GENOMIC DNA]</scope>
</reference>
<evidence type="ECO:0000313" key="4">
    <source>
        <dbReference type="Proteomes" id="UP001165065"/>
    </source>
</evidence>
<dbReference type="OrthoDB" id="10505320at2759"/>
<dbReference type="Gene3D" id="3.30.450.20">
    <property type="entry name" value="PAS domain"/>
    <property type="match status" value="2"/>
</dbReference>
<feature type="compositionally biased region" description="Polar residues" evidence="1">
    <location>
        <begin position="234"/>
        <end position="244"/>
    </location>
</feature>
<evidence type="ECO:0000313" key="3">
    <source>
        <dbReference type="EMBL" id="GMI45101.1"/>
    </source>
</evidence>
<keyword evidence="4" id="KW-1185">Reference proteome</keyword>
<dbReference type="InterPro" id="IPR000014">
    <property type="entry name" value="PAS"/>
</dbReference>
<feature type="compositionally biased region" description="Low complexity" evidence="1">
    <location>
        <begin position="434"/>
        <end position="463"/>
    </location>
</feature>
<feature type="compositionally biased region" description="Low complexity" evidence="1">
    <location>
        <begin position="320"/>
        <end position="333"/>
    </location>
</feature>
<dbReference type="SUPFAM" id="SSF55785">
    <property type="entry name" value="PYP-like sensor domain (PAS domain)"/>
    <property type="match status" value="1"/>
</dbReference>
<organism evidence="3 4">
    <name type="scientific">Triparma columacea</name>
    <dbReference type="NCBI Taxonomy" id="722753"/>
    <lineage>
        <taxon>Eukaryota</taxon>
        <taxon>Sar</taxon>
        <taxon>Stramenopiles</taxon>
        <taxon>Ochrophyta</taxon>
        <taxon>Bolidophyceae</taxon>
        <taxon>Parmales</taxon>
        <taxon>Triparmaceae</taxon>
        <taxon>Triparma</taxon>
    </lineage>
</organism>
<feature type="compositionally biased region" description="Low complexity" evidence="1">
    <location>
        <begin position="399"/>
        <end position="426"/>
    </location>
</feature>
<accession>A0A9W7LCW5</accession>
<feature type="compositionally biased region" description="Basic residues" evidence="1">
    <location>
        <begin position="1"/>
        <end position="10"/>
    </location>
</feature>
<evidence type="ECO:0000259" key="2">
    <source>
        <dbReference type="PROSITE" id="PS50112"/>
    </source>
</evidence>
<dbReference type="EMBL" id="BRYA01000237">
    <property type="protein sequence ID" value="GMI45101.1"/>
    <property type="molecule type" value="Genomic_DNA"/>
</dbReference>
<feature type="region of interest" description="Disordered" evidence="1">
    <location>
        <begin position="227"/>
        <end position="279"/>
    </location>
</feature>
<dbReference type="InterPro" id="IPR035965">
    <property type="entry name" value="PAS-like_dom_sf"/>
</dbReference>
<comment type="caution">
    <text evidence="3">The sequence shown here is derived from an EMBL/GenBank/DDBJ whole genome shotgun (WGS) entry which is preliminary data.</text>
</comment>
<feature type="compositionally biased region" description="Low complexity" evidence="1">
    <location>
        <begin position="268"/>
        <end position="277"/>
    </location>
</feature>